<comment type="caution">
    <text evidence="1">The sequence shown here is derived from an EMBL/GenBank/DDBJ whole genome shotgun (WGS) entry which is preliminary data.</text>
</comment>
<dbReference type="OrthoDB" id="7512599at2759"/>
<dbReference type="EMBL" id="BGZK01005040">
    <property type="protein sequence ID" value="GBP12218.1"/>
    <property type="molecule type" value="Genomic_DNA"/>
</dbReference>
<proteinExistence type="predicted"/>
<gene>
    <name evidence="1" type="ORF">EVAR_72027_1</name>
</gene>
<accession>A0A4C1TFJ3</accession>
<name>A0A4C1TFJ3_EUMVA</name>
<dbReference type="Proteomes" id="UP000299102">
    <property type="component" value="Unassembled WGS sequence"/>
</dbReference>
<evidence type="ECO:0000313" key="1">
    <source>
        <dbReference type="EMBL" id="GBP12218.1"/>
    </source>
</evidence>
<sequence length="98" mass="11391">MLGIISIHEFYKLQNGRTISSHHPWMRVAGYSTNTHAYSRKRFSPLIRNSRSRHKFSSRGRKRGGYYTVDRRRGVVNAAPAVNLRLTSFRSGRVLMRV</sequence>
<dbReference type="AlphaFoldDB" id="A0A4C1TFJ3"/>
<evidence type="ECO:0000313" key="2">
    <source>
        <dbReference type="Proteomes" id="UP000299102"/>
    </source>
</evidence>
<protein>
    <submittedName>
        <fullName evidence="1">Uncharacterized protein</fullName>
    </submittedName>
</protein>
<reference evidence="1 2" key="1">
    <citation type="journal article" date="2019" name="Commun. Biol.">
        <title>The bagworm genome reveals a unique fibroin gene that provides high tensile strength.</title>
        <authorList>
            <person name="Kono N."/>
            <person name="Nakamura H."/>
            <person name="Ohtoshi R."/>
            <person name="Tomita M."/>
            <person name="Numata K."/>
            <person name="Arakawa K."/>
        </authorList>
    </citation>
    <scope>NUCLEOTIDE SEQUENCE [LARGE SCALE GENOMIC DNA]</scope>
</reference>
<keyword evidence="2" id="KW-1185">Reference proteome</keyword>
<organism evidence="1 2">
    <name type="scientific">Eumeta variegata</name>
    <name type="common">Bagworm moth</name>
    <name type="synonym">Eumeta japonica</name>
    <dbReference type="NCBI Taxonomy" id="151549"/>
    <lineage>
        <taxon>Eukaryota</taxon>
        <taxon>Metazoa</taxon>
        <taxon>Ecdysozoa</taxon>
        <taxon>Arthropoda</taxon>
        <taxon>Hexapoda</taxon>
        <taxon>Insecta</taxon>
        <taxon>Pterygota</taxon>
        <taxon>Neoptera</taxon>
        <taxon>Endopterygota</taxon>
        <taxon>Lepidoptera</taxon>
        <taxon>Glossata</taxon>
        <taxon>Ditrysia</taxon>
        <taxon>Tineoidea</taxon>
        <taxon>Psychidae</taxon>
        <taxon>Oiketicinae</taxon>
        <taxon>Eumeta</taxon>
    </lineage>
</organism>